<evidence type="ECO:0000256" key="11">
    <source>
        <dbReference type="ARBA" id="ARBA00023014"/>
    </source>
</evidence>
<dbReference type="GO" id="GO:0051539">
    <property type="term" value="F:4 iron, 4 sulfur cluster binding"/>
    <property type="evidence" value="ECO:0007669"/>
    <property type="project" value="UniProtKB-KW"/>
</dbReference>
<dbReference type="Pfam" id="PF00919">
    <property type="entry name" value="UPF0004"/>
    <property type="match status" value="1"/>
</dbReference>
<keyword evidence="10" id="KW-0408">Iron</keyword>
<dbReference type="Gene3D" id="3.80.30.20">
    <property type="entry name" value="tm_1862 like domain"/>
    <property type="match status" value="1"/>
</dbReference>
<comment type="cofactor">
    <cofactor evidence="1">
        <name>[4Fe-4S] cluster</name>
        <dbReference type="ChEBI" id="CHEBI:49883"/>
    </cofactor>
</comment>
<gene>
    <name evidence="19" type="primary">mtaB</name>
    <name evidence="19" type="ORF">GQ588_03270</name>
</gene>
<evidence type="ECO:0000256" key="1">
    <source>
        <dbReference type="ARBA" id="ARBA00001966"/>
    </source>
</evidence>
<dbReference type="PROSITE" id="PS01278">
    <property type="entry name" value="MTTASE_RADICAL"/>
    <property type="match status" value="1"/>
</dbReference>
<dbReference type="GO" id="GO:0046872">
    <property type="term" value="F:metal ion binding"/>
    <property type="evidence" value="ECO:0007669"/>
    <property type="project" value="UniProtKB-KW"/>
</dbReference>
<evidence type="ECO:0000256" key="2">
    <source>
        <dbReference type="ARBA" id="ARBA00002399"/>
    </source>
</evidence>
<reference evidence="19 20" key="1">
    <citation type="submission" date="2019-12" db="EMBL/GenBank/DDBJ databases">
        <title>Sequence classification of anaerobic respiratory reductive dehalogenases: First we see many, then we see few.</title>
        <authorList>
            <person name="Molenda O."/>
            <person name="Puentes Jacome L.A."/>
            <person name="Cao X."/>
            <person name="Nesbo C.L."/>
            <person name="Tang S."/>
            <person name="Morson N."/>
            <person name="Patron J."/>
            <person name="Lomheim L."/>
            <person name="Wishart D.S."/>
            <person name="Edwards E.A."/>
        </authorList>
    </citation>
    <scope>NUCLEOTIDE SEQUENCE [LARGE SCALE GENOMIC DNA]</scope>
    <source>
        <strain evidence="19 20">12DCA</strain>
    </source>
</reference>
<feature type="domain" description="TRAM" evidence="16">
    <location>
        <begin position="415"/>
        <end position="482"/>
    </location>
</feature>
<evidence type="ECO:0000256" key="3">
    <source>
        <dbReference type="ARBA" id="ARBA00013273"/>
    </source>
</evidence>
<dbReference type="PANTHER" id="PTHR11918:SF45">
    <property type="entry name" value="THREONYLCARBAMOYLADENOSINE TRNA METHYLTHIOTRANSFERASE"/>
    <property type="match status" value="1"/>
</dbReference>
<evidence type="ECO:0000256" key="10">
    <source>
        <dbReference type="ARBA" id="ARBA00023004"/>
    </source>
</evidence>
<dbReference type="NCBIfam" id="TIGR01579">
    <property type="entry name" value="MiaB-like-C"/>
    <property type="match status" value="1"/>
</dbReference>
<keyword evidence="8" id="KW-0819">tRNA processing</keyword>
<organism evidence="19 20">
    <name type="scientific">Dehalobacter restrictus</name>
    <dbReference type="NCBI Taxonomy" id="55583"/>
    <lineage>
        <taxon>Bacteria</taxon>
        <taxon>Bacillati</taxon>
        <taxon>Bacillota</taxon>
        <taxon>Clostridia</taxon>
        <taxon>Eubacteriales</taxon>
        <taxon>Desulfitobacteriaceae</taxon>
        <taxon>Dehalobacter</taxon>
    </lineage>
</organism>
<proteinExistence type="inferred from homology"/>
<keyword evidence="4" id="KW-0004">4Fe-4S</keyword>
<dbReference type="InterPro" id="IPR007197">
    <property type="entry name" value="rSAM"/>
</dbReference>
<dbReference type="InterPro" id="IPR013848">
    <property type="entry name" value="Methylthiotransferase_N"/>
</dbReference>
<evidence type="ECO:0000256" key="7">
    <source>
        <dbReference type="ARBA" id="ARBA00022691"/>
    </source>
</evidence>
<dbReference type="SFLD" id="SFLDG01061">
    <property type="entry name" value="methylthiotransferase"/>
    <property type="match status" value="1"/>
</dbReference>
<evidence type="ECO:0000256" key="12">
    <source>
        <dbReference type="ARBA" id="ARBA00031213"/>
    </source>
</evidence>
<accession>A0A857DGA0</accession>
<evidence type="ECO:0000256" key="13">
    <source>
        <dbReference type="ARBA" id="ARBA00051661"/>
    </source>
</evidence>
<keyword evidence="6 19" id="KW-0808">Transferase</keyword>
<comment type="similarity">
    <text evidence="14">Belongs to the methylthiotransferase family. MtaB subfamily.</text>
</comment>
<dbReference type="InterPro" id="IPR006467">
    <property type="entry name" value="MiaB-like_bact"/>
</dbReference>
<dbReference type="SFLD" id="SFLDG01082">
    <property type="entry name" value="B12-binding_domain_containing"/>
    <property type="match status" value="1"/>
</dbReference>
<evidence type="ECO:0000256" key="8">
    <source>
        <dbReference type="ARBA" id="ARBA00022694"/>
    </source>
</evidence>
<keyword evidence="7" id="KW-0949">S-adenosyl-L-methionine</keyword>
<evidence type="ECO:0000256" key="6">
    <source>
        <dbReference type="ARBA" id="ARBA00022679"/>
    </source>
</evidence>
<dbReference type="NCBIfam" id="TIGR00089">
    <property type="entry name" value="MiaB/RimO family radical SAM methylthiotransferase"/>
    <property type="match status" value="1"/>
</dbReference>
<evidence type="ECO:0000259" key="18">
    <source>
        <dbReference type="PROSITE" id="PS51918"/>
    </source>
</evidence>
<dbReference type="Pfam" id="PF04055">
    <property type="entry name" value="Radical_SAM"/>
    <property type="match status" value="1"/>
</dbReference>
<keyword evidence="9" id="KW-0479">Metal-binding</keyword>
<dbReference type="InterPro" id="IPR058240">
    <property type="entry name" value="rSAM_sf"/>
</dbReference>
<dbReference type="AlphaFoldDB" id="A0A857DGA0"/>
<dbReference type="EMBL" id="CP046996">
    <property type="protein sequence ID" value="QGZ99740.1"/>
    <property type="molecule type" value="Genomic_DNA"/>
</dbReference>
<dbReference type="FunFam" id="3.80.30.20:FF:000001">
    <property type="entry name" value="tRNA-2-methylthio-N(6)-dimethylallyladenosine synthase 2"/>
    <property type="match status" value="1"/>
</dbReference>
<evidence type="ECO:0000313" key="19">
    <source>
        <dbReference type="EMBL" id="QGZ99740.1"/>
    </source>
</evidence>
<comment type="catalytic activity">
    <reaction evidence="13">
        <text>N(6)-L-threonylcarbamoyladenosine(37) in tRNA + (sulfur carrier)-SH + AH2 + 2 S-adenosyl-L-methionine = 2-methylsulfanyl-N(6)-L-threonylcarbamoyladenosine(37) in tRNA + (sulfur carrier)-H + 5'-deoxyadenosine + L-methionine + A + S-adenosyl-L-homocysteine + 2 H(+)</text>
        <dbReference type="Rhea" id="RHEA:37075"/>
        <dbReference type="Rhea" id="RHEA-COMP:10163"/>
        <dbReference type="Rhea" id="RHEA-COMP:11092"/>
        <dbReference type="Rhea" id="RHEA-COMP:14737"/>
        <dbReference type="Rhea" id="RHEA-COMP:14739"/>
        <dbReference type="ChEBI" id="CHEBI:13193"/>
        <dbReference type="ChEBI" id="CHEBI:15378"/>
        <dbReference type="ChEBI" id="CHEBI:17319"/>
        <dbReference type="ChEBI" id="CHEBI:17499"/>
        <dbReference type="ChEBI" id="CHEBI:29917"/>
        <dbReference type="ChEBI" id="CHEBI:57844"/>
        <dbReference type="ChEBI" id="CHEBI:57856"/>
        <dbReference type="ChEBI" id="CHEBI:59789"/>
        <dbReference type="ChEBI" id="CHEBI:64428"/>
        <dbReference type="ChEBI" id="CHEBI:74418"/>
        <dbReference type="ChEBI" id="CHEBI:74420"/>
        <dbReference type="EC" id="2.8.4.5"/>
    </reaction>
</comment>
<dbReference type="InterPro" id="IPR038135">
    <property type="entry name" value="Methylthiotransferase_N_sf"/>
</dbReference>
<evidence type="ECO:0000256" key="14">
    <source>
        <dbReference type="ARBA" id="ARBA00061574"/>
    </source>
</evidence>
<dbReference type="PROSITE" id="PS51918">
    <property type="entry name" value="RADICAL_SAM"/>
    <property type="match status" value="1"/>
</dbReference>
<dbReference type="InterPro" id="IPR002792">
    <property type="entry name" value="TRAM_dom"/>
</dbReference>
<name>A0A857DGA0_9FIRM</name>
<dbReference type="FunFam" id="3.40.50.12160:FF:000004">
    <property type="entry name" value="Threonylcarbamoyladenosine tRNA methylthiotransferase MtaB"/>
    <property type="match status" value="1"/>
</dbReference>
<feature type="domain" description="Radical SAM core" evidence="18">
    <location>
        <begin position="181"/>
        <end position="412"/>
    </location>
</feature>
<dbReference type="SUPFAM" id="SSF102114">
    <property type="entry name" value="Radical SAM enzymes"/>
    <property type="match status" value="1"/>
</dbReference>
<sequence>MLYLLRGKEAKRMNKEDKQMITENMKNAEGLKVSFLTLGCKVNQTESEALSQLLAGEGYKTVQEADSADVIIINTCTVTGTGSMKSRKLIRKMVKDHPGAIIAVMGCYAQLSPDEVAGIDGVGLIMGTQDRSSLLQFLRDIQDERTAGASAKKPAESLKPLRKVKSFEESVKYEELPLIKSESRTRAMLKIQDGCSQFCTYCIVPYTRGPSRSRDPENVYREARELLKAGYKEIVLTGIHIGAFGRDFADKNMNLGLLVSELVKLPGMKRLRLGSIEPMEFSLELLEVIAANAAVCPHFHIPLQSGSNKILGKMNRPYTIEDYAALLKQIRARVPDAAIATDIMVGFPGETDQDYQDGLRFIESCEFSGIHVFPYSRRPGTPAADMPEQIPNRIKTARVRELIQIGQKSRRKYERKFIGKQLEVLLENVDQDGRARGHTRNYLELRIPSILAESNLITYTVREEDLVSVPGNAASREINEAE</sequence>
<evidence type="ECO:0000313" key="20">
    <source>
        <dbReference type="Proteomes" id="UP000430508"/>
    </source>
</evidence>
<evidence type="ECO:0000256" key="9">
    <source>
        <dbReference type="ARBA" id="ARBA00022723"/>
    </source>
</evidence>
<dbReference type="PROSITE" id="PS50926">
    <property type="entry name" value="TRAM"/>
    <property type="match status" value="1"/>
</dbReference>
<dbReference type="CDD" id="cd01335">
    <property type="entry name" value="Radical_SAM"/>
    <property type="match status" value="1"/>
</dbReference>
<keyword evidence="5" id="KW-0963">Cytoplasm</keyword>
<protein>
    <recommendedName>
        <fullName evidence="15">Threonylcarbamoyladenosine tRNA methylthiotransferase MtaB</fullName>
        <ecNumber evidence="3">2.8.4.5</ecNumber>
    </recommendedName>
    <alternativeName>
        <fullName evidence="12">tRNA-t(6)A37 methylthiotransferase</fullName>
    </alternativeName>
</protein>
<dbReference type="InterPro" id="IPR023404">
    <property type="entry name" value="rSAM_horseshoe"/>
</dbReference>
<evidence type="ECO:0000256" key="5">
    <source>
        <dbReference type="ARBA" id="ARBA00022490"/>
    </source>
</evidence>
<dbReference type="InterPro" id="IPR005839">
    <property type="entry name" value="Methylthiotransferase"/>
</dbReference>
<dbReference type="SFLD" id="SFLDS00029">
    <property type="entry name" value="Radical_SAM"/>
    <property type="match status" value="1"/>
</dbReference>
<evidence type="ECO:0000256" key="15">
    <source>
        <dbReference type="ARBA" id="ARBA00069898"/>
    </source>
</evidence>
<dbReference type="InterPro" id="IPR006638">
    <property type="entry name" value="Elp3/MiaA/NifB-like_rSAM"/>
</dbReference>
<feature type="domain" description="MTTase N-terminal" evidence="17">
    <location>
        <begin position="31"/>
        <end position="143"/>
    </location>
</feature>
<dbReference type="Proteomes" id="UP000430508">
    <property type="component" value="Chromosome"/>
</dbReference>
<comment type="function">
    <text evidence="2">Catalyzes the methylthiolation of N6-threonylcarbamoyladenosine (t(6)A), leading to the formation of 2-methylthio-N6-threonylcarbamoyladenosine (ms(2)t(6)A) at position 37 in tRNAs that read codons beginning with adenine.</text>
</comment>
<evidence type="ECO:0000259" key="16">
    <source>
        <dbReference type="PROSITE" id="PS50926"/>
    </source>
</evidence>
<dbReference type="SMART" id="SM00729">
    <property type="entry name" value="Elp3"/>
    <property type="match status" value="1"/>
</dbReference>
<dbReference type="PANTHER" id="PTHR11918">
    <property type="entry name" value="RADICAL SAM PROTEINS"/>
    <property type="match status" value="1"/>
</dbReference>
<evidence type="ECO:0000256" key="4">
    <source>
        <dbReference type="ARBA" id="ARBA00022485"/>
    </source>
</evidence>
<dbReference type="Gene3D" id="3.40.50.12160">
    <property type="entry name" value="Methylthiotransferase, N-terminal domain"/>
    <property type="match status" value="1"/>
</dbReference>
<evidence type="ECO:0000259" key="17">
    <source>
        <dbReference type="PROSITE" id="PS51449"/>
    </source>
</evidence>
<dbReference type="InterPro" id="IPR020612">
    <property type="entry name" value="Methylthiotransferase_CS"/>
</dbReference>
<dbReference type="PROSITE" id="PS51449">
    <property type="entry name" value="MTTASE_N"/>
    <property type="match status" value="1"/>
</dbReference>
<dbReference type="EC" id="2.8.4.5" evidence="3"/>
<dbReference type="GO" id="GO:0035598">
    <property type="term" value="F:tRNA (N(6)-L-threonylcarbamoyladenosine(37)-C(2))-methylthiotransferase activity"/>
    <property type="evidence" value="ECO:0007669"/>
    <property type="project" value="UniProtKB-EC"/>
</dbReference>
<keyword evidence="11" id="KW-0411">Iron-sulfur</keyword>